<sequence>MIRSPLARLLAIAFVLLAFTMVVWSAPVETGKNLIARGGTCTIGCTTGNQMLAILLKLKADIDVKLGLLDACYNNGTDPAGIIADIVALINAANIASHCGKWSDKPHYDAFLTLIVVIDVALKALLSATCGLLGTLLGLIANLLGGVNLALLLKVKFYACTSYLGY</sequence>
<protein>
    <recommendedName>
        <fullName evidence="5">Hydrophobin</fullName>
    </recommendedName>
</protein>
<evidence type="ECO:0008006" key="5">
    <source>
        <dbReference type="Google" id="ProtNLM"/>
    </source>
</evidence>
<dbReference type="AlphaFoldDB" id="A0A8H2WX22"/>
<dbReference type="EMBL" id="CAJMWZ010000056">
    <property type="protein sequence ID" value="CAE6410198.1"/>
    <property type="molecule type" value="Genomic_DNA"/>
</dbReference>
<feature type="chain" id="PRO_5034685931" description="Hydrophobin" evidence="2">
    <location>
        <begin position="26"/>
        <end position="166"/>
    </location>
</feature>
<keyword evidence="2" id="KW-0732">Signal</keyword>
<organism evidence="3 4">
    <name type="scientific">Rhizoctonia solani</name>
    <dbReference type="NCBI Taxonomy" id="456999"/>
    <lineage>
        <taxon>Eukaryota</taxon>
        <taxon>Fungi</taxon>
        <taxon>Dikarya</taxon>
        <taxon>Basidiomycota</taxon>
        <taxon>Agaricomycotina</taxon>
        <taxon>Agaricomycetes</taxon>
        <taxon>Cantharellales</taxon>
        <taxon>Ceratobasidiaceae</taxon>
        <taxon>Rhizoctonia</taxon>
    </lineage>
</organism>
<evidence type="ECO:0000256" key="1">
    <source>
        <dbReference type="SAM" id="Phobius"/>
    </source>
</evidence>
<evidence type="ECO:0000313" key="3">
    <source>
        <dbReference type="EMBL" id="CAE6410198.1"/>
    </source>
</evidence>
<comment type="caution">
    <text evidence="3">The sequence shown here is derived from an EMBL/GenBank/DDBJ whole genome shotgun (WGS) entry which is preliminary data.</text>
</comment>
<reference evidence="3" key="1">
    <citation type="submission" date="2021-01" db="EMBL/GenBank/DDBJ databases">
        <authorList>
            <person name="Kaushik A."/>
        </authorList>
    </citation>
    <scope>NUCLEOTIDE SEQUENCE</scope>
    <source>
        <strain evidence="3">Type strain: AG8-Rh-89/</strain>
    </source>
</reference>
<keyword evidence="1" id="KW-0812">Transmembrane</keyword>
<accession>A0A8H2WX22</accession>
<keyword evidence="1" id="KW-0472">Membrane</keyword>
<evidence type="ECO:0000313" key="4">
    <source>
        <dbReference type="Proteomes" id="UP000663850"/>
    </source>
</evidence>
<feature type="signal peptide" evidence="2">
    <location>
        <begin position="1"/>
        <end position="25"/>
    </location>
</feature>
<evidence type="ECO:0000256" key="2">
    <source>
        <dbReference type="SAM" id="SignalP"/>
    </source>
</evidence>
<feature type="transmembrane region" description="Helical" evidence="1">
    <location>
        <begin position="35"/>
        <end position="56"/>
    </location>
</feature>
<gene>
    <name evidence="3" type="ORF">RDB_LOCUS672</name>
</gene>
<keyword evidence="1" id="KW-1133">Transmembrane helix</keyword>
<proteinExistence type="predicted"/>
<dbReference type="Proteomes" id="UP000663850">
    <property type="component" value="Unassembled WGS sequence"/>
</dbReference>
<feature type="transmembrane region" description="Helical" evidence="1">
    <location>
        <begin position="132"/>
        <end position="153"/>
    </location>
</feature>
<name>A0A8H2WX22_9AGAM</name>